<dbReference type="RefSeq" id="WP_130774528.1">
    <property type="nucleotide sequence ID" value="NZ_CP171201.1"/>
</dbReference>
<dbReference type="AlphaFoldDB" id="A0AB38I6K4"/>
<organism evidence="3 4">
    <name type="scientific">Rhizobium ruizarguesonis</name>
    <dbReference type="NCBI Taxonomy" id="2081791"/>
    <lineage>
        <taxon>Bacteria</taxon>
        <taxon>Pseudomonadati</taxon>
        <taxon>Pseudomonadota</taxon>
        <taxon>Alphaproteobacteria</taxon>
        <taxon>Hyphomicrobiales</taxon>
        <taxon>Rhizobiaceae</taxon>
        <taxon>Rhizobium/Agrobacterium group</taxon>
        <taxon>Rhizobium</taxon>
    </lineage>
</organism>
<keyword evidence="2" id="KW-1133">Transmembrane helix</keyword>
<comment type="caution">
    <text evidence="3">The sequence shown here is derived from an EMBL/GenBank/DDBJ whole genome shotgun (WGS) entry which is preliminary data.</text>
</comment>
<evidence type="ECO:0000313" key="3">
    <source>
        <dbReference type="EMBL" id="TBC15621.1"/>
    </source>
</evidence>
<name>A0AB38I6K4_9HYPH</name>
<dbReference type="EMBL" id="SIMR01000001">
    <property type="protein sequence ID" value="TBC15621.1"/>
    <property type="molecule type" value="Genomic_DNA"/>
</dbReference>
<dbReference type="Proteomes" id="UP000294215">
    <property type="component" value="Unassembled WGS sequence"/>
</dbReference>
<evidence type="ECO:0000256" key="1">
    <source>
        <dbReference type="SAM" id="MobiDB-lite"/>
    </source>
</evidence>
<gene>
    <name evidence="3" type="ORF">ELH40_12125</name>
</gene>
<proteinExistence type="predicted"/>
<feature type="compositionally biased region" description="Basic and acidic residues" evidence="1">
    <location>
        <begin position="105"/>
        <end position="114"/>
    </location>
</feature>
<sequence length="136" mass="15349">MEDRNIIEHLLARHPHFIEWLGLLTGELFVVAALQYAVIDKWRSKFGGDLDGMYGRLMTETASWNARYQASVPTVSKDELGEAMKLYTLMVIDVRLPRPTSPADHQARAPDERRPRARAPSPRPPIAEAIMTTPAI</sequence>
<evidence type="ECO:0000313" key="4">
    <source>
        <dbReference type="Proteomes" id="UP000294215"/>
    </source>
</evidence>
<protein>
    <submittedName>
        <fullName evidence="3">Uncharacterized protein</fullName>
    </submittedName>
</protein>
<feature type="region of interest" description="Disordered" evidence="1">
    <location>
        <begin position="98"/>
        <end position="136"/>
    </location>
</feature>
<keyword evidence="2" id="KW-0812">Transmembrane</keyword>
<keyword evidence="2" id="KW-0472">Membrane</keyword>
<reference evidence="3 4" key="1">
    <citation type="submission" date="2019-02" db="EMBL/GenBank/DDBJ databases">
        <title>The genomic architecture of introgression among sibling species of bacteria.</title>
        <authorList>
            <person name="Cavassim M.I.A."/>
            <person name="Moeskjaer S."/>
            <person name="Moslemi C."/>
            <person name="Fields B."/>
            <person name="Bachmann A."/>
            <person name="Vilhjalmsson B."/>
            <person name="Schierup M.H."/>
            <person name="Young J.P.W."/>
            <person name="Andersen S.U."/>
        </authorList>
    </citation>
    <scope>NUCLEOTIDE SEQUENCE [LARGE SCALE GENOMIC DNA]</scope>
    <source>
        <strain evidence="3 4">SM92</strain>
    </source>
</reference>
<feature type="transmembrane region" description="Helical" evidence="2">
    <location>
        <begin position="20"/>
        <end position="39"/>
    </location>
</feature>
<evidence type="ECO:0000256" key="2">
    <source>
        <dbReference type="SAM" id="Phobius"/>
    </source>
</evidence>
<accession>A0AB38I6K4</accession>